<accession>A0A1I6PZ42</accession>
<dbReference type="AlphaFoldDB" id="A0A1I6PZ42"/>
<gene>
    <name evidence="1" type="ORF">SAMN04488040_0414</name>
</gene>
<organism evidence="1 2">
    <name type="scientific">Sulfitobacter marinus</name>
    <dbReference type="NCBI Taxonomy" id="394264"/>
    <lineage>
        <taxon>Bacteria</taxon>
        <taxon>Pseudomonadati</taxon>
        <taxon>Pseudomonadota</taxon>
        <taxon>Alphaproteobacteria</taxon>
        <taxon>Rhodobacterales</taxon>
        <taxon>Roseobacteraceae</taxon>
        <taxon>Sulfitobacter</taxon>
    </lineage>
</organism>
<reference evidence="2" key="1">
    <citation type="submission" date="2016-10" db="EMBL/GenBank/DDBJ databases">
        <authorList>
            <person name="Varghese N."/>
            <person name="Submissions S."/>
        </authorList>
    </citation>
    <scope>NUCLEOTIDE SEQUENCE [LARGE SCALE GENOMIC DNA]</scope>
    <source>
        <strain evidence="2">DSM 23422</strain>
    </source>
</reference>
<evidence type="ECO:0000313" key="2">
    <source>
        <dbReference type="Proteomes" id="UP000199239"/>
    </source>
</evidence>
<dbReference type="RefSeq" id="WP_245764157.1">
    <property type="nucleotide sequence ID" value="NZ_FPAJ01000001.1"/>
</dbReference>
<proteinExistence type="predicted"/>
<protein>
    <submittedName>
        <fullName evidence="1">Uncharacterized protein</fullName>
    </submittedName>
</protein>
<dbReference type="Proteomes" id="UP000199239">
    <property type="component" value="Unassembled WGS sequence"/>
</dbReference>
<sequence>MEFKDKMSNVAFGGNWSEELTVRHDVDQLLTTLRWAVDNCVEEDVNTGAVRDALAALTDGLIKGEVLAQRFAKGHTIANQSLRKQHFRECLRLIENWLKQN</sequence>
<evidence type="ECO:0000313" key="1">
    <source>
        <dbReference type="EMBL" id="SFS45463.1"/>
    </source>
</evidence>
<name>A0A1I6PZ42_9RHOB</name>
<dbReference type="EMBL" id="FPAJ01000001">
    <property type="protein sequence ID" value="SFS45463.1"/>
    <property type="molecule type" value="Genomic_DNA"/>
</dbReference>
<keyword evidence="2" id="KW-1185">Reference proteome</keyword>
<dbReference type="STRING" id="394264.SAMN04488040_0414"/>